<keyword evidence="1" id="KW-0812">Transmembrane</keyword>
<gene>
    <name evidence="2" type="ORF">MQE36_05370</name>
</gene>
<keyword evidence="1" id="KW-0472">Membrane</keyword>
<reference evidence="2 3" key="1">
    <citation type="journal article" date="2018" name="Int. J. Syst. Evol. Microbiol.">
        <title>Zhouia spongiae sp. nov., isolated from a marine sponge.</title>
        <authorList>
            <person name="Zhuang L."/>
            <person name="Lin B."/>
            <person name="Qin F."/>
            <person name="Luo L."/>
        </authorList>
    </citation>
    <scope>NUCLEOTIDE SEQUENCE [LARGE SCALE GENOMIC DNA]</scope>
    <source>
        <strain evidence="2 3">HN-Y44</strain>
    </source>
</reference>
<evidence type="ECO:0000313" key="3">
    <source>
        <dbReference type="Proteomes" id="UP000829476"/>
    </source>
</evidence>
<dbReference type="Proteomes" id="UP000829476">
    <property type="component" value="Chromosome"/>
</dbReference>
<sequence>MREKSRKLIKNPAVIVAIVLVAVCLYLFIGEKIHELGESLGSLLNNNA</sequence>
<evidence type="ECO:0000313" key="2">
    <source>
        <dbReference type="EMBL" id="UNY99774.1"/>
    </source>
</evidence>
<accession>A0ABY3YQG8</accession>
<keyword evidence="1" id="KW-1133">Transmembrane helix</keyword>
<organism evidence="2 3">
    <name type="scientific">Zhouia spongiae</name>
    <dbReference type="NCBI Taxonomy" id="2202721"/>
    <lineage>
        <taxon>Bacteria</taxon>
        <taxon>Pseudomonadati</taxon>
        <taxon>Bacteroidota</taxon>
        <taxon>Flavobacteriia</taxon>
        <taxon>Flavobacteriales</taxon>
        <taxon>Flavobacteriaceae</taxon>
        <taxon>Zhouia</taxon>
    </lineage>
</organism>
<proteinExistence type="predicted"/>
<keyword evidence="3" id="KW-1185">Reference proteome</keyword>
<evidence type="ECO:0000256" key="1">
    <source>
        <dbReference type="SAM" id="Phobius"/>
    </source>
</evidence>
<dbReference type="EMBL" id="CP094326">
    <property type="protein sequence ID" value="UNY99774.1"/>
    <property type="molecule type" value="Genomic_DNA"/>
</dbReference>
<protein>
    <submittedName>
        <fullName evidence="2">Uncharacterized protein</fullName>
    </submittedName>
</protein>
<dbReference type="RefSeq" id="WP_242938146.1">
    <property type="nucleotide sequence ID" value="NZ_CP094326.1"/>
</dbReference>
<name>A0ABY3YQG8_9FLAO</name>
<feature type="transmembrane region" description="Helical" evidence="1">
    <location>
        <begin position="12"/>
        <end position="29"/>
    </location>
</feature>